<comment type="similarity">
    <text evidence="1 5">Belongs to the peptidase S8 family.</text>
</comment>
<protein>
    <submittedName>
        <fullName evidence="8">Serine protease</fullName>
    </submittedName>
</protein>
<evidence type="ECO:0000256" key="1">
    <source>
        <dbReference type="ARBA" id="ARBA00011073"/>
    </source>
</evidence>
<feature type="compositionally biased region" description="Acidic residues" evidence="6">
    <location>
        <begin position="420"/>
        <end position="438"/>
    </location>
</feature>
<keyword evidence="3 5" id="KW-0378">Hydrolase</keyword>
<name>A0A1G9ECC6_9EURY</name>
<feature type="active site" description="Charge relay system" evidence="5">
    <location>
        <position position="165"/>
    </location>
</feature>
<dbReference type="PRINTS" id="PR00723">
    <property type="entry name" value="SUBTILISIN"/>
</dbReference>
<dbReference type="PROSITE" id="PS51892">
    <property type="entry name" value="SUBTILASE"/>
    <property type="match status" value="1"/>
</dbReference>
<feature type="compositionally biased region" description="Basic and acidic residues" evidence="6">
    <location>
        <begin position="707"/>
        <end position="716"/>
    </location>
</feature>
<feature type="active site" description="Charge relay system" evidence="5">
    <location>
        <position position="359"/>
    </location>
</feature>
<dbReference type="OrthoDB" id="341609at2157"/>
<dbReference type="PROSITE" id="PS00137">
    <property type="entry name" value="SUBTILASE_HIS"/>
    <property type="match status" value="1"/>
</dbReference>
<evidence type="ECO:0000256" key="6">
    <source>
        <dbReference type="SAM" id="MobiDB-lite"/>
    </source>
</evidence>
<dbReference type="Proteomes" id="UP000198882">
    <property type="component" value="Unassembled WGS sequence"/>
</dbReference>
<dbReference type="PROSITE" id="PS51318">
    <property type="entry name" value="TAT"/>
    <property type="match status" value="1"/>
</dbReference>
<evidence type="ECO:0000313" key="8">
    <source>
        <dbReference type="EMBL" id="SDK73767.1"/>
    </source>
</evidence>
<dbReference type="STRING" id="1095776.SAMN04515672_3853"/>
<dbReference type="PANTHER" id="PTHR43806">
    <property type="entry name" value="PEPTIDASE S8"/>
    <property type="match status" value="1"/>
</dbReference>
<gene>
    <name evidence="8" type="ORF">SAMN04515672_3853</name>
</gene>
<feature type="region of interest" description="Disordered" evidence="6">
    <location>
        <begin position="696"/>
        <end position="716"/>
    </location>
</feature>
<dbReference type="SUPFAM" id="SSF52743">
    <property type="entry name" value="Subtilisin-like"/>
    <property type="match status" value="1"/>
</dbReference>
<proteinExistence type="inferred from homology"/>
<dbReference type="AlphaFoldDB" id="A0A1G9ECC6"/>
<dbReference type="InterPro" id="IPR036852">
    <property type="entry name" value="Peptidase_S8/S53_dom_sf"/>
</dbReference>
<evidence type="ECO:0000256" key="2">
    <source>
        <dbReference type="ARBA" id="ARBA00022670"/>
    </source>
</evidence>
<dbReference type="InterPro" id="IPR006311">
    <property type="entry name" value="TAT_signal"/>
</dbReference>
<dbReference type="Gene3D" id="2.60.120.380">
    <property type="match status" value="1"/>
</dbReference>
<feature type="region of interest" description="Disordered" evidence="6">
    <location>
        <begin position="399"/>
        <end position="438"/>
    </location>
</feature>
<keyword evidence="2 5" id="KW-0645">Protease</keyword>
<dbReference type="PROSITE" id="PS00138">
    <property type="entry name" value="SUBTILASE_SER"/>
    <property type="match status" value="1"/>
</dbReference>
<evidence type="ECO:0000256" key="3">
    <source>
        <dbReference type="ARBA" id="ARBA00022801"/>
    </source>
</evidence>
<feature type="domain" description="Peptidase S8/S53" evidence="7">
    <location>
        <begin position="158"/>
        <end position="405"/>
    </location>
</feature>
<feature type="active site" description="Charge relay system" evidence="5">
    <location>
        <position position="206"/>
    </location>
</feature>
<keyword evidence="9" id="KW-1185">Reference proteome</keyword>
<evidence type="ECO:0000256" key="5">
    <source>
        <dbReference type="PROSITE-ProRule" id="PRU01240"/>
    </source>
</evidence>
<feature type="compositionally biased region" description="Acidic residues" evidence="6">
    <location>
        <begin position="541"/>
        <end position="604"/>
    </location>
</feature>
<dbReference type="InterPro" id="IPR015500">
    <property type="entry name" value="Peptidase_S8_subtilisin-rel"/>
</dbReference>
<dbReference type="PANTHER" id="PTHR43806:SF11">
    <property type="entry name" value="CEREVISIN-RELATED"/>
    <property type="match status" value="1"/>
</dbReference>
<evidence type="ECO:0000313" key="9">
    <source>
        <dbReference type="Proteomes" id="UP000198882"/>
    </source>
</evidence>
<dbReference type="InterPro" id="IPR000209">
    <property type="entry name" value="Peptidase_S8/S53_dom"/>
</dbReference>
<dbReference type="Pfam" id="PF00082">
    <property type="entry name" value="Peptidase_S8"/>
    <property type="match status" value="1"/>
</dbReference>
<dbReference type="GO" id="GO:0004252">
    <property type="term" value="F:serine-type endopeptidase activity"/>
    <property type="evidence" value="ECO:0007669"/>
    <property type="project" value="UniProtKB-UniRule"/>
</dbReference>
<feature type="region of interest" description="Disordered" evidence="6">
    <location>
        <begin position="537"/>
        <end position="639"/>
    </location>
</feature>
<accession>A0A1G9ECC6</accession>
<dbReference type="GO" id="GO:0006508">
    <property type="term" value="P:proteolysis"/>
    <property type="evidence" value="ECO:0007669"/>
    <property type="project" value="UniProtKB-KW"/>
</dbReference>
<dbReference type="RefSeq" id="WP_090310683.1">
    <property type="nucleotide sequence ID" value="NZ_FNFE01000006.1"/>
</dbReference>
<keyword evidence="4 5" id="KW-0720">Serine protease</keyword>
<evidence type="ECO:0000259" key="7">
    <source>
        <dbReference type="Pfam" id="PF00082"/>
    </source>
</evidence>
<dbReference type="InterPro" id="IPR022398">
    <property type="entry name" value="Peptidase_S8_His-AS"/>
</dbReference>
<dbReference type="EMBL" id="FNFE01000006">
    <property type="protein sequence ID" value="SDK73767.1"/>
    <property type="molecule type" value="Genomic_DNA"/>
</dbReference>
<reference evidence="9" key="1">
    <citation type="submission" date="2016-10" db="EMBL/GenBank/DDBJ databases">
        <authorList>
            <person name="Varghese N."/>
            <person name="Submissions S."/>
        </authorList>
    </citation>
    <scope>NUCLEOTIDE SEQUENCE [LARGE SCALE GENOMIC DNA]</scope>
    <source>
        <strain evidence="9">B4,CECT 8067,JCM 17497</strain>
    </source>
</reference>
<sequence>MTQDDSADDGSNTTYNRRRFLTGTGTVAAGGLIGSSGLASATPGRNPGPKKDELIIGISPSVSDIENEIGPQIPGDAWIEHTNETIHYAIISLPEETPESTRDSLIDTLTNIDRIEYAEENATLEALSAPNDPHYGSQHAPQQVNCETAWETTYGSGDVTISIVDQGIQYDHPVLEENMDDSVSNYGREFVSGGSDPYPIAGDEQHGTHVGGIAGGGTNNGTGHAGISNCSLLSARALNRQGRGSLSDIADAVQWSVDVGADIVNLSLGSSSNHRTLRRACRYAVDNDVLVVAAAGNSGSYGVAYPAAYDDVVAVSALTANNSLASFSNRGSQIDLAAPGTRLISAIPWNRYTRMSGTSMAAPVVAGVAGLVLSAYPGLSGTELREHLQSTAVDVGLSSNAQGHGRVDAGEAVTTVPDGYDGDERDGEEDDESDDDEQDDAAGRLLAFVTEPDADTARYEFTVEGTVEFADAPYDSPSGRNIEGGTYTAEDFIDEEGETVRAGGITGGGYGDAFYVDGPVTSIDIDQPDVMWVELDREELTPEEVIDETGGDPDEDEPDEDEPDEDEPDEDEPDEDEPNGDEPDEDEPDGDEPDEDEPDEDDEESRCGNETASERFDGELDAGWTGDGNRHTYSLQTDDPCSATLTLEGPSDADFDLYVTIGGLPPSRWIHDESSTGSGASEELSLELSGDGDLRMQVYTDSDSGEYELRIDERGR</sequence>
<dbReference type="InterPro" id="IPR023828">
    <property type="entry name" value="Peptidase_S8_Ser-AS"/>
</dbReference>
<dbReference type="InterPro" id="IPR050131">
    <property type="entry name" value="Peptidase_S8_subtilisin-like"/>
</dbReference>
<evidence type="ECO:0000256" key="4">
    <source>
        <dbReference type="ARBA" id="ARBA00022825"/>
    </source>
</evidence>
<dbReference type="Gene3D" id="3.40.50.200">
    <property type="entry name" value="Peptidase S8/S53 domain"/>
    <property type="match status" value="1"/>
</dbReference>
<organism evidence="8 9">
    <name type="scientific">Natronorubrum texcoconense</name>
    <dbReference type="NCBI Taxonomy" id="1095776"/>
    <lineage>
        <taxon>Archaea</taxon>
        <taxon>Methanobacteriati</taxon>
        <taxon>Methanobacteriota</taxon>
        <taxon>Stenosarchaea group</taxon>
        <taxon>Halobacteria</taxon>
        <taxon>Halobacteriales</taxon>
        <taxon>Natrialbaceae</taxon>
        <taxon>Natronorubrum</taxon>
    </lineage>
</organism>